<dbReference type="EMBL" id="LAZR01023121">
    <property type="protein sequence ID" value="KKL79601.1"/>
    <property type="molecule type" value="Genomic_DNA"/>
</dbReference>
<protein>
    <recommendedName>
        <fullName evidence="1">Terminase large subunit-like endonuclease domain-containing protein</fullName>
    </recommendedName>
</protein>
<dbReference type="InterPro" id="IPR046462">
    <property type="entry name" value="TerL_nuclease"/>
</dbReference>
<gene>
    <name evidence="2" type="ORF">LCGC14_2013160</name>
</gene>
<feature type="domain" description="Terminase large subunit-like endonuclease" evidence="1">
    <location>
        <begin position="119"/>
        <end position="239"/>
    </location>
</feature>
<comment type="caution">
    <text evidence="2">The sequence shown here is derived from an EMBL/GenBank/DDBJ whole genome shotgun (WGS) entry which is preliminary data.</text>
</comment>
<dbReference type="PANTHER" id="PTHR41287">
    <property type="match status" value="1"/>
</dbReference>
<evidence type="ECO:0000259" key="1">
    <source>
        <dbReference type="Pfam" id="PF20441"/>
    </source>
</evidence>
<dbReference type="Gene3D" id="3.30.420.240">
    <property type="match status" value="1"/>
</dbReference>
<evidence type="ECO:0000313" key="2">
    <source>
        <dbReference type="EMBL" id="KKL79601.1"/>
    </source>
</evidence>
<accession>A0A0F9FM60</accession>
<dbReference type="PANTHER" id="PTHR41287:SF1">
    <property type="entry name" value="PROTEIN YMFN"/>
    <property type="match status" value="1"/>
</dbReference>
<dbReference type="InterPro" id="IPR005021">
    <property type="entry name" value="Terminase_largesu-like"/>
</dbReference>
<dbReference type="AlphaFoldDB" id="A0A0F9FM60"/>
<dbReference type="Pfam" id="PF20441">
    <property type="entry name" value="TerL_nuclease"/>
    <property type="match status" value="1"/>
</dbReference>
<sequence length="246" mass="27809">AYWDHGVVARRMPWQKGERGAVYYASEAATQTPSQMSRLHSDEWVSAESAYIPIEWWDRLVKPLPLAPGDQTPMVISLDAAVSGDCFGLVMVSRDPDRVNEAEQGIAVRAVRKWTPPPGGTIDYAQPEAAVRELCANFNVVEVAYDPYQLHDMATRLMREGVVWCRSFGQQQERLMADSDLYKIIVQARMRHDGNPDLREHLTNANAKINKGEDTKMRIVKKSESRKIDLAVCLSMASYECLRLLI</sequence>
<dbReference type="GO" id="GO:0004519">
    <property type="term" value="F:endonuclease activity"/>
    <property type="evidence" value="ECO:0007669"/>
    <property type="project" value="InterPro"/>
</dbReference>
<organism evidence="2">
    <name type="scientific">marine sediment metagenome</name>
    <dbReference type="NCBI Taxonomy" id="412755"/>
    <lineage>
        <taxon>unclassified sequences</taxon>
        <taxon>metagenomes</taxon>
        <taxon>ecological metagenomes</taxon>
    </lineage>
</organism>
<name>A0A0F9FM60_9ZZZZ</name>
<feature type="non-terminal residue" evidence="2">
    <location>
        <position position="1"/>
    </location>
</feature>
<reference evidence="2" key="1">
    <citation type="journal article" date="2015" name="Nature">
        <title>Complex archaea that bridge the gap between prokaryotes and eukaryotes.</title>
        <authorList>
            <person name="Spang A."/>
            <person name="Saw J.H."/>
            <person name="Jorgensen S.L."/>
            <person name="Zaremba-Niedzwiedzka K."/>
            <person name="Martijn J."/>
            <person name="Lind A.E."/>
            <person name="van Eijk R."/>
            <person name="Schleper C."/>
            <person name="Guy L."/>
            <person name="Ettema T.J."/>
        </authorList>
    </citation>
    <scope>NUCLEOTIDE SEQUENCE</scope>
</reference>
<proteinExistence type="predicted"/>